<dbReference type="Proteomes" id="UP000281909">
    <property type="component" value="Chromosome"/>
</dbReference>
<name>A0A3S4T0L3_PSEFL</name>
<dbReference type="EMBL" id="LR134318">
    <property type="protein sequence ID" value="VEF10893.1"/>
    <property type="molecule type" value="Genomic_DNA"/>
</dbReference>
<evidence type="ECO:0000313" key="8">
    <source>
        <dbReference type="Proteomes" id="UP000281909"/>
    </source>
</evidence>
<evidence type="ECO:0000256" key="4">
    <source>
        <dbReference type="ARBA" id="ARBA00023172"/>
    </source>
</evidence>
<gene>
    <name evidence="7" type="ORF">NCTC9428_02507</name>
</gene>
<feature type="domain" description="Core-binding (CB)" evidence="6">
    <location>
        <begin position="98"/>
        <end position="191"/>
    </location>
</feature>
<dbReference type="PANTHER" id="PTHR30629">
    <property type="entry name" value="PROPHAGE INTEGRASE"/>
    <property type="match status" value="1"/>
</dbReference>
<dbReference type="SUPFAM" id="SSF56349">
    <property type="entry name" value="DNA breaking-rejoining enzymes"/>
    <property type="match status" value="1"/>
</dbReference>
<dbReference type="InterPro" id="IPR044068">
    <property type="entry name" value="CB"/>
</dbReference>
<evidence type="ECO:0000259" key="6">
    <source>
        <dbReference type="PROSITE" id="PS51900"/>
    </source>
</evidence>
<dbReference type="AlphaFoldDB" id="A0A3S4T0L3"/>
<dbReference type="PROSITE" id="PS51900">
    <property type="entry name" value="CB"/>
    <property type="match status" value="1"/>
</dbReference>
<evidence type="ECO:0000256" key="1">
    <source>
        <dbReference type="ARBA" id="ARBA00008857"/>
    </source>
</evidence>
<dbReference type="InterPro" id="IPR011010">
    <property type="entry name" value="DNA_brk_join_enz"/>
</dbReference>
<dbReference type="GO" id="GO:0006310">
    <property type="term" value="P:DNA recombination"/>
    <property type="evidence" value="ECO:0007669"/>
    <property type="project" value="UniProtKB-KW"/>
</dbReference>
<evidence type="ECO:0000313" key="7">
    <source>
        <dbReference type="EMBL" id="VEF10893.1"/>
    </source>
</evidence>
<protein>
    <submittedName>
        <fullName evidence="7">Phage integrase family site-specific recombinase</fullName>
    </submittedName>
</protein>
<dbReference type="PANTHER" id="PTHR30629:SF2">
    <property type="entry name" value="PROPHAGE INTEGRASE INTS-RELATED"/>
    <property type="match status" value="1"/>
</dbReference>
<dbReference type="Gene3D" id="1.10.443.10">
    <property type="entry name" value="Intergrase catalytic core"/>
    <property type="match status" value="1"/>
</dbReference>
<dbReference type="GO" id="GO:0015074">
    <property type="term" value="P:DNA integration"/>
    <property type="evidence" value="ECO:0007669"/>
    <property type="project" value="UniProtKB-KW"/>
</dbReference>
<evidence type="ECO:0000256" key="5">
    <source>
        <dbReference type="PROSITE-ProRule" id="PRU01248"/>
    </source>
</evidence>
<accession>A0A3S4T0L3</accession>
<keyword evidence="4" id="KW-0233">DNA recombination</keyword>
<sequence length="457" mass="51439">MAKKINFTKSALDDLTCPDGKADILVYDTEIKGLAIRVTKAGGKTFFVMRKFKGRDHRIKLDAYDKRTTKIPLIREKALSVYTNLEATLKEKIVKSMQDEVTVESAFEDMLIAKAKLTKCTIDDYRKTFKNHIAPNLPGRSLRTITAKDVTALHEKVTQAVPKKDETLGTQRKRTANKTLSLLGSIFSFAMAFYNNGPKRLIEYNPVEIMTTLKLWHENKRAKIRINPNELGGFIAECLAIADQQPLRDVPTSFKTVSAAVLFMLFSGVRPGEIAKIRKTDIHHATRSVIFSARTKLNERDSLKNGEEFHLVLSDSAYCQLLYATKHSISDYVFSGVSQEKISESSVRDFLIRVQEKIGTNLPRKIMRASFISTAQKARIGQYYTKVLSNHDGKGRSVDVTDGYKTDYLSEVRNAITLVEHDIYKMSGIEKDIVCRGLLKTLAPLDSKAMGELVART</sequence>
<proteinExistence type="inferred from homology"/>
<dbReference type="RefSeq" id="WP_126362972.1">
    <property type="nucleotide sequence ID" value="NZ_LR134318.1"/>
</dbReference>
<dbReference type="InterPro" id="IPR010998">
    <property type="entry name" value="Integrase_recombinase_N"/>
</dbReference>
<keyword evidence="3 5" id="KW-0238">DNA-binding</keyword>
<dbReference type="InterPro" id="IPR050808">
    <property type="entry name" value="Phage_Integrase"/>
</dbReference>
<comment type="similarity">
    <text evidence="1">Belongs to the 'phage' integrase family.</text>
</comment>
<dbReference type="InterPro" id="IPR013762">
    <property type="entry name" value="Integrase-like_cat_sf"/>
</dbReference>
<dbReference type="InterPro" id="IPR038488">
    <property type="entry name" value="Integrase_DNA-bd_sf"/>
</dbReference>
<dbReference type="Gene3D" id="1.10.150.130">
    <property type="match status" value="1"/>
</dbReference>
<keyword evidence="2" id="KW-0229">DNA integration</keyword>
<evidence type="ECO:0000256" key="3">
    <source>
        <dbReference type="ARBA" id="ARBA00023125"/>
    </source>
</evidence>
<evidence type="ECO:0000256" key="2">
    <source>
        <dbReference type="ARBA" id="ARBA00022908"/>
    </source>
</evidence>
<dbReference type="GO" id="GO:0003677">
    <property type="term" value="F:DNA binding"/>
    <property type="evidence" value="ECO:0007669"/>
    <property type="project" value="UniProtKB-UniRule"/>
</dbReference>
<dbReference type="Gene3D" id="3.30.160.390">
    <property type="entry name" value="Integrase, DNA-binding domain"/>
    <property type="match status" value="1"/>
</dbReference>
<dbReference type="OrthoDB" id="9795573at2"/>
<reference evidence="7 8" key="1">
    <citation type="submission" date="2018-12" db="EMBL/GenBank/DDBJ databases">
        <authorList>
            <consortium name="Pathogen Informatics"/>
        </authorList>
    </citation>
    <scope>NUCLEOTIDE SEQUENCE [LARGE SCALE GENOMIC DNA]</scope>
    <source>
        <strain evidence="7 8">NCTC9428</strain>
    </source>
</reference>
<organism evidence="7 8">
    <name type="scientific">Pseudomonas fluorescens</name>
    <dbReference type="NCBI Taxonomy" id="294"/>
    <lineage>
        <taxon>Bacteria</taxon>
        <taxon>Pseudomonadati</taxon>
        <taxon>Pseudomonadota</taxon>
        <taxon>Gammaproteobacteria</taxon>
        <taxon>Pseudomonadales</taxon>
        <taxon>Pseudomonadaceae</taxon>
        <taxon>Pseudomonas</taxon>
    </lineage>
</organism>